<dbReference type="InterPro" id="IPR027417">
    <property type="entry name" value="P-loop_NTPase"/>
</dbReference>
<dbReference type="GO" id="GO:0006281">
    <property type="term" value="P:DNA repair"/>
    <property type="evidence" value="ECO:0007669"/>
    <property type="project" value="UniProtKB-KW"/>
</dbReference>
<dbReference type="SUPFAM" id="SSF52540">
    <property type="entry name" value="P-loop containing nucleoside triphosphate hydrolases"/>
    <property type="match status" value="1"/>
</dbReference>
<dbReference type="EMBL" id="AMCI01003347">
    <property type="protein sequence ID" value="EJX00492.1"/>
    <property type="molecule type" value="Genomic_DNA"/>
</dbReference>
<accession>J9FZR4</accession>
<proteinExistence type="predicted"/>
<sequence length="331" mass="36260">TLRPDDVLVVMPDISGAAPLIDKVFGSLPESRRIPWSVSGARPSDSDPASAAVMSLLRLLAGRADALSFIEWVSLPIVSEAYGFSVSDMAVLNDWLIQAGYRFGLSESHLEAIEREDGQPVLPALMHDMSLERALERLTLGFFMSESVESPWGDTLPVRGHEGGTWVSVGDRPLLLEGLLKVAGKLEESRLDTVIPKKPEAWQHWFTALLAAFFPDRSASGCFDPIREAISTLTEEMNRAAGPEGAEPVSYPLFLEALAGKLQTVPENAYGGNTVTFSGMTQMRNLPYRVIAVIGLNADSAFPGCSQREEFDLMTVRPRRGDRDSRIDNRN</sequence>
<keyword evidence="3" id="KW-0227">DNA damage</keyword>
<evidence type="ECO:0000256" key="6">
    <source>
        <dbReference type="ARBA" id="ARBA00022840"/>
    </source>
</evidence>
<gene>
    <name evidence="9" type="ORF">EVA_11402</name>
</gene>
<protein>
    <submittedName>
        <fullName evidence="9">Exodeoxyribonuclease V, gamma subunit</fullName>
    </submittedName>
</protein>
<dbReference type="PANTHER" id="PTHR30591:SF1">
    <property type="entry name" value="RECBCD ENZYME SUBUNIT RECC"/>
    <property type="match status" value="1"/>
</dbReference>
<evidence type="ECO:0000256" key="7">
    <source>
        <dbReference type="ARBA" id="ARBA00023125"/>
    </source>
</evidence>
<dbReference type="GO" id="GO:0006310">
    <property type="term" value="P:DNA recombination"/>
    <property type="evidence" value="ECO:0007669"/>
    <property type="project" value="TreeGrafter"/>
</dbReference>
<keyword evidence="5" id="KW-0269">Exonuclease</keyword>
<evidence type="ECO:0000313" key="9">
    <source>
        <dbReference type="EMBL" id="EJX00492.1"/>
    </source>
</evidence>
<organism evidence="9">
    <name type="scientific">gut metagenome</name>
    <dbReference type="NCBI Taxonomy" id="749906"/>
    <lineage>
        <taxon>unclassified sequences</taxon>
        <taxon>metagenomes</taxon>
        <taxon>organismal metagenomes</taxon>
    </lineage>
</organism>
<dbReference type="AlphaFoldDB" id="J9FZR4"/>
<feature type="non-terminal residue" evidence="9">
    <location>
        <position position="331"/>
    </location>
</feature>
<dbReference type="PANTHER" id="PTHR30591">
    <property type="entry name" value="RECBCD ENZYME SUBUNIT RECC"/>
    <property type="match status" value="1"/>
</dbReference>
<feature type="non-terminal residue" evidence="9">
    <location>
        <position position="1"/>
    </location>
</feature>
<evidence type="ECO:0000256" key="4">
    <source>
        <dbReference type="ARBA" id="ARBA00022801"/>
    </source>
</evidence>
<evidence type="ECO:0000256" key="2">
    <source>
        <dbReference type="ARBA" id="ARBA00022741"/>
    </source>
</evidence>
<keyword evidence="1" id="KW-0540">Nuclease</keyword>
<comment type="caution">
    <text evidence="9">The sequence shown here is derived from an EMBL/GenBank/DDBJ whole genome shotgun (WGS) entry which is preliminary data.</text>
</comment>
<evidence type="ECO:0000256" key="5">
    <source>
        <dbReference type="ARBA" id="ARBA00022839"/>
    </source>
</evidence>
<evidence type="ECO:0000256" key="1">
    <source>
        <dbReference type="ARBA" id="ARBA00022722"/>
    </source>
</evidence>
<keyword evidence="8" id="KW-0234">DNA repair</keyword>
<dbReference type="GO" id="GO:0005524">
    <property type="term" value="F:ATP binding"/>
    <property type="evidence" value="ECO:0007669"/>
    <property type="project" value="UniProtKB-KW"/>
</dbReference>
<evidence type="ECO:0000256" key="3">
    <source>
        <dbReference type="ARBA" id="ARBA00022763"/>
    </source>
</evidence>
<dbReference type="Gene3D" id="3.40.50.300">
    <property type="entry name" value="P-loop containing nucleotide triphosphate hydrolases"/>
    <property type="match status" value="1"/>
</dbReference>
<dbReference type="GO" id="GO:0004527">
    <property type="term" value="F:exonuclease activity"/>
    <property type="evidence" value="ECO:0007669"/>
    <property type="project" value="UniProtKB-KW"/>
</dbReference>
<keyword evidence="2" id="KW-0547">Nucleotide-binding</keyword>
<evidence type="ECO:0000256" key="8">
    <source>
        <dbReference type="ARBA" id="ARBA00023204"/>
    </source>
</evidence>
<dbReference type="GO" id="GO:0003677">
    <property type="term" value="F:DNA binding"/>
    <property type="evidence" value="ECO:0007669"/>
    <property type="project" value="UniProtKB-KW"/>
</dbReference>
<reference evidence="9" key="1">
    <citation type="journal article" date="2012" name="PLoS ONE">
        <title>Gene sets for utilization of primary and secondary nutrition supplies in the distal gut of endangered iberian lynx.</title>
        <authorList>
            <person name="Alcaide M."/>
            <person name="Messina E."/>
            <person name="Richter M."/>
            <person name="Bargiela R."/>
            <person name="Peplies J."/>
            <person name="Huws S.A."/>
            <person name="Newbold C.J."/>
            <person name="Golyshin P.N."/>
            <person name="Simon M.A."/>
            <person name="Lopez G."/>
            <person name="Yakimov M.M."/>
            <person name="Ferrer M."/>
        </authorList>
    </citation>
    <scope>NUCLEOTIDE SEQUENCE</scope>
</reference>
<keyword evidence="6" id="KW-0067">ATP-binding</keyword>
<name>J9FZR4_9ZZZZ</name>
<keyword evidence="4" id="KW-0378">Hydrolase</keyword>
<dbReference type="Gene3D" id="1.10.486.10">
    <property type="entry name" value="PCRA, domain 4"/>
    <property type="match status" value="1"/>
</dbReference>
<keyword evidence="7" id="KW-0238">DNA-binding</keyword>